<dbReference type="GO" id="GO:0009794">
    <property type="term" value="P:regulation of mitotic cell cycle, embryonic"/>
    <property type="evidence" value="ECO:0007669"/>
    <property type="project" value="UniProtKB-ARBA"/>
</dbReference>
<dbReference type="InterPro" id="IPR036873">
    <property type="entry name" value="Rhodanese-like_dom_sf"/>
</dbReference>
<proteinExistence type="inferred from homology"/>
<dbReference type="PRINTS" id="PR00716">
    <property type="entry name" value="MPIPHPHTASE"/>
</dbReference>
<sequence length="631" mass="70940">MDQKSQTEMPLKTLSFANTFTSNDAHSMLFSPMSELAFNLEDLTTGSGGSFSTTPKKRLSLSDSGSPTPIRAKSGAVRPCSLIRKLSEDKGCFLDSPSPTEAVDLEKRFANESKRVDRKVNRRIRSAFRRYKSMPVPDTAHSPTSPTMGILADNRIPDALTTDLSSSARSKLSMGSPLGKPLFYIDDENSNSQDSGMGFDKDKDDFMFAAPTARPKRSLKLISEDSCSPFKYSPAKGNAQLRPISAPASSTLFDSPEKENEVRGFSLRKSSLVSSPNDDDNDDGFLELWDDNEDAVPSGLSSLLGAPISRKPDTGIPTLSFSPACDEHDTDNSAPKTSKVKLFRSPSAPRLFQQKSQTFDIRSRFKRSEPTRDFASPIMNKRRKSIKDCESIELLDESPARAKLQRSFSMVETTSQNHIKDALSKSAVEPDLIGDCSKTYCLPTIKGRHQDLKSITAETMSKLLNNEYSHVVEKFMIIDCRYPYEYEGGHIKDAKNLYTKDKIIEEFLKDGTLLNQQTPVESSSEDDKRNIIIFHCEFSSERGPKLMRFLRNKDREAHKDIYPALKFPEVYLLHLGYKEFFENHDDQCEPQTYKPMLHENHSQDLKHFRAKSKSWAGAEKQRGAFRPGLKF</sequence>
<dbReference type="PANTHER" id="PTHR10828">
    <property type="entry name" value="M-PHASE INDUCER PHOSPHATASE DUAL SPECIFICITY PHOSPHATASE CDC25"/>
    <property type="match status" value="1"/>
</dbReference>
<dbReference type="Pfam" id="PF00581">
    <property type="entry name" value="Rhodanese"/>
    <property type="match status" value="1"/>
</dbReference>
<dbReference type="Gene3D" id="3.40.250.10">
    <property type="entry name" value="Rhodanese-like domain"/>
    <property type="match status" value="1"/>
</dbReference>
<evidence type="ECO:0000313" key="9">
    <source>
        <dbReference type="Proteomes" id="UP000749559"/>
    </source>
</evidence>
<evidence type="ECO:0000256" key="4">
    <source>
        <dbReference type="ARBA" id="ARBA00022912"/>
    </source>
</evidence>
<organism evidence="8 9">
    <name type="scientific">Owenia fusiformis</name>
    <name type="common">Polychaete worm</name>
    <dbReference type="NCBI Taxonomy" id="6347"/>
    <lineage>
        <taxon>Eukaryota</taxon>
        <taxon>Metazoa</taxon>
        <taxon>Spiralia</taxon>
        <taxon>Lophotrochozoa</taxon>
        <taxon>Annelida</taxon>
        <taxon>Polychaeta</taxon>
        <taxon>Sedentaria</taxon>
        <taxon>Canalipalpata</taxon>
        <taxon>Sabellida</taxon>
        <taxon>Oweniida</taxon>
        <taxon>Oweniidae</taxon>
        <taxon>Owenia</taxon>
    </lineage>
</organism>
<dbReference type="InterPro" id="IPR001763">
    <property type="entry name" value="Rhodanese-like_dom"/>
</dbReference>
<gene>
    <name evidence="8" type="ORF">OFUS_LOCUS9804</name>
</gene>
<dbReference type="GO" id="GO:0005737">
    <property type="term" value="C:cytoplasm"/>
    <property type="evidence" value="ECO:0007669"/>
    <property type="project" value="TreeGrafter"/>
</dbReference>
<dbReference type="PANTHER" id="PTHR10828:SF76">
    <property type="entry name" value="M-PHASE INDUCER PHOSPHATASE"/>
    <property type="match status" value="1"/>
</dbReference>
<dbReference type="EMBL" id="CAIIXF020000005">
    <property type="protein sequence ID" value="CAH1783460.1"/>
    <property type="molecule type" value="Genomic_DNA"/>
</dbReference>
<evidence type="ECO:0000313" key="8">
    <source>
        <dbReference type="EMBL" id="CAH1783460.1"/>
    </source>
</evidence>
<dbReference type="GO" id="GO:0004725">
    <property type="term" value="F:protein tyrosine phosphatase activity"/>
    <property type="evidence" value="ECO:0007669"/>
    <property type="project" value="UniProtKB-UniRule"/>
</dbReference>
<dbReference type="InterPro" id="IPR000751">
    <property type="entry name" value="MPI_Phosphatase"/>
</dbReference>
<dbReference type="OrthoDB" id="9999371at2759"/>
<feature type="region of interest" description="Disordered" evidence="7">
    <location>
        <begin position="46"/>
        <end position="73"/>
    </location>
</feature>
<evidence type="ECO:0000256" key="2">
    <source>
        <dbReference type="ARBA" id="ARBA00022618"/>
    </source>
</evidence>
<reference evidence="8" key="1">
    <citation type="submission" date="2022-03" db="EMBL/GenBank/DDBJ databases">
        <authorList>
            <person name="Martin C."/>
        </authorList>
    </citation>
    <scope>NUCLEOTIDE SEQUENCE</scope>
</reference>
<keyword evidence="9" id="KW-1185">Reference proteome</keyword>
<dbReference type="CDD" id="cd01530">
    <property type="entry name" value="Cdc25"/>
    <property type="match status" value="1"/>
</dbReference>
<keyword evidence="6" id="KW-0498">Mitosis</keyword>
<dbReference type="SMART" id="SM00450">
    <property type="entry name" value="RHOD"/>
    <property type="match status" value="1"/>
</dbReference>
<dbReference type="GO" id="GO:0032502">
    <property type="term" value="P:developmental process"/>
    <property type="evidence" value="ECO:0007669"/>
    <property type="project" value="UniProtKB-ARBA"/>
</dbReference>
<dbReference type="Pfam" id="PF06617">
    <property type="entry name" value="M-inducer_phosp"/>
    <property type="match status" value="1"/>
</dbReference>
<evidence type="ECO:0000256" key="3">
    <source>
        <dbReference type="ARBA" id="ARBA00022801"/>
    </source>
</evidence>
<dbReference type="GO" id="GO:0110032">
    <property type="term" value="P:positive regulation of G2/MI transition of meiotic cell cycle"/>
    <property type="evidence" value="ECO:0007669"/>
    <property type="project" value="TreeGrafter"/>
</dbReference>
<dbReference type="GO" id="GO:0000086">
    <property type="term" value="P:G2/M transition of mitotic cell cycle"/>
    <property type="evidence" value="ECO:0007669"/>
    <property type="project" value="TreeGrafter"/>
</dbReference>
<dbReference type="SUPFAM" id="SSF52821">
    <property type="entry name" value="Rhodanese/Cell cycle control phosphatase"/>
    <property type="match status" value="1"/>
</dbReference>
<evidence type="ECO:0000256" key="7">
    <source>
        <dbReference type="SAM" id="MobiDB-lite"/>
    </source>
</evidence>
<comment type="similarity">
    <text evidence="1 6">Belongs to the MPI phosphatase family.</text>
</comment>
<keyword evidence="2 6" id="KW-0132">Cell division</keyword>
<keyword evidence="3 6" id="KW-0378">Hydrolase</keyword>
<dbReference type="GO" id="GO:0010971">
    <property type="term" value="P:positive regulation of G2/M transition of mitotic cell cycle"/>
    <property type="evidence" value="ECO:0007669"/>
    <property type="project" value="TreeGrafter"/>
</dbReference>
<protein>
    <recommendedName>
        <fullName evidence="6">M-phase inducer phosphatase</fullName>
        <ecNumber evidence="6">3.1.3.48</ecNumber>
    </recommendedName>
</protein>
<name>A0A8J1T933_OWEFU</name>
<dbReference type="Proteomes" id="UP000749559">
    <property type="component" value="Unassembled WGS sequence"/>
</dbReference>
<evidence type="ECO:0000256" key="6">
    <source>
        <dbReference type="RuleBase" id="RU368028"/>
    </source>
</evidence>
<dbReference type="GO" id="GO:0005634">
    <property type="term" value="C:nucleus"/>
    <property type="evidence" value="ECO:0007669"/>
    <property type="project" value="TreeGrafter"/>
</dbReference>
<dbReference type="FunFam" id="3.40.250.10:FF:000036">
    <property type="entry name" value="M-phase inducer phosphatase"/>
    <property type="match status" value="1"/>
</dbReference>
<evidence type="ECO:0000256" key="1">
    <source>
        <dbReference type="ARBA" id="ARBA00011065"/>
    </source>
</evidence>
<evidence type="ECO:0000256" key="5">
    <source>
        <dbReference type="ARBA" id="ARBA00023306"/>
    </source>
</evidence>
<dbReference type="EC" id="3.1.3.48" evidence="6"/>
<dbReference type="GO" id="GO:0051301">
    <property type="term" value="P:cell division"/>
    <property type="evidence" value="ECO:0007669"/>
    <property type="project" value="UniProtKB-UniRule"/>
</dbReference>
<comment type="function">
    <text evidence="6">Tyrosine protein phosphatase which functions as a dosage-dependent inducer of mitotic progression.</text>
</comment>
<accession>A0A8J1T933</accession>
<dbReference type="PROSITE" id="PS50206">
    <property type="entry name" value="RHODANESE_3"/>
    <property type="match status" value="1"/>
</dbReference>
<comment type="catalytic activity">
    <reaction evidence="6">
        <text>O-phospho-L-tyrosyl-[protein] + H2O = L-tyrosyl-[protein] + phosphate</text>
        <dbReference type="Rhea" id="RHEA:10684"/>
        <dbReference type="Rhea" id="RHEA-COMP:10136"/>
        <dbReference type="Rhea" id="RHEA-COMP:20101"/>
        <dbReference type="ChEBI" id="CHEBI:15377"/>
        <dbReference type="ChEBI" id="CHEBI:43474"/>
        <dbReference type="ChEBI" id="CHEBI:46858"/>
        <dbReference type="ChEBI" id="CHEBI:61978"/>
        <dbReference type="EC" id="3.1.3.48"/>
    </reaction>
</comment>
<keyword evidence="5 6" id="KW-0131">Cell cycle</keyword>
<comment type="caution">
    <text evidence="8">The sequence shown here is derived from an EMBL/GenBank/DDBJ whole genome shotgun (WGS) entry which is preliminary data.</text>
</comment>
<dbReference type="AlphaFoldDB" id="A0A8J1T933"/>
<keyword evidence="4 6" id="KW-0904">Protein phosphatase</keyword>